<dbReference type="PANTHER" id="PTHR21314">
    <property type="entry name" value="QUEUOSINE 5'-PHOSPHATE N-GLYCOSYLASE_HYDROLASE-RELATED"/>
    <property type="match status" value="1"/>
</dbReference>
<dbReference type="KEGG" id="atq:GH723_13685"/>
<proteinExistence type="inferred from homology"/>
<dbReference type="PANTHER" id="PTHR21314:SF0">
    <property type="entry name" value="QUEUOSINE 5'-PHOSPHATE N-GLYCOSYLASE_HYDROLASE"/>
    <property type="match status" value="1"/>
</dbReference>
<dbReference type="Pfam" id="PF10343">
    <property type="entry name" value="Q_salvage"/>
    <property type="match status" value="1"/>
</dbReference>
<accession>A0A5Q2RRC8</accession>
<dbReference type="GO" id="GO:0006400">
    <property type="term" value="P:tRNA modification"/>
    <property type="evidence" value="ECO:0007669"/>
    <property type="project" value="TreeGrafter"/>
</dbReference>
<dbReference type="GO" id="GO:0016787">
    <property type="term" value="F:hydrolase activity"/>
    <property type="evidence" value="ECO:0007669"/>
    <property type="project" value="UniProtKB-KW"/>
</dbReference>
<gene>
    <name evidence="6" type="ORF">GH723_13685</name>
</gene>
<dbReference type="Proteomes" id="UP000334019">
    <property type="component" value="Chromosome"/>
</dbReference>
<comment type="similarity">
    <text evidence="2">Belongs to the QNG1 protein family.</text>
</comment>
<dbReference type="AlphaFoldDB" id="A0A5Q2RRC8"/>
<sequence>MCDEIRERCRWVAERAAHVRIDPERLPDYARELSLSERGRVGSDPAHHALDDPEGTAAFVISLDAINFGSGWFPTIRKRPGMSGYHTIATAWREHVEAHGAPTAEALTALTRAEVCRIFDQVDDEDDPATELMELFTSALNDLGAFVLEEADGSFLAVVEGAGGSAERLVTILDRMPFFHDVAEYHGVDVPLYKRAQITAMDLHLAFGGEGPGRFDDIARLTMFPDNLVPHVLRIDGVLAFDDDLVHRIDAEELIAPGTDEEIEIRACGVHAVELLRDELERQGHHITSGELDTILWTMGGDPRYKARPRHRTRTVSY</sequence>
<comment type="catalytic activity">
    <reaction evidence="5">
        <text>queuosine 5'-phosphate + H2O = queuine + D-ribose 5-phosphate</text>
        <dbReference type="Rhea" id="RHEA:75387"/>
        <dbReference type="ChEBI" id="CHEBI:15377"/>
        <dbReference type="ChEBI" id="CHEBI:17433"/>
        <dbReference type="ChEBI" id="CHEBI:78346"/>
        <dbReference type="ChEBI" id="CHEBI:194371"/>
    </reaction>
    <physiologicalReaction direction="left-to-right" evidence="5">
        <dbReference type="Rhea" id="RHEA:75388"/>
    </physiologicalReaction>
</comment>
<evidence type="ECO:0000256" key="5">
    <source>
        <dbReference type="ARBA" id="ARBA00048204"/>
    </source>
</evidence>
<dbReference type="InterPro" id="IPR019438">
    <property type="entry name" value="Q_salvage"/>
</dbReference>
<protein>
    <recommendedName>
        <fullName evidence="3">Queuosine 5'-phosphate N-glycosylase/hydrolase</fullName>
    </recommendedName>
    <alternativeName>
        <fullName evidence="4">Queuosine-nucleotide N-glycosylase/hydrolase</fullName>
    </alternativeName>
</protein>
<name>A0A5Q2RRC8_9ACTN</name>
<organism evidence="6 7">
    <name type="scientific">Actinomarinicola tropica</name>
    <dbReference type="NCBI Taxonomy" id="2789776"/>
    <lineage>
        <taxon>Bacteria</taxon>
        <taxon>Bacillati</taxon>
        <taxon>Actinomycetota</taxon>
        <taxon>Acidimicrobiia</taxon>
        <taxon>Acidimicrobiales</taxon>
        <taxon>Iamiaceae</taxon>
        <taxon>Actinomarinicola</taxon>
    </lineage>
</organism>
<dbReference type="EMBL" id="CP045851">
    <property type="protein sequence ID" value="QGG97121.1"/>
    <property type="molecule type" value="Genomic_DNA"/>
</dbReference>
<evidence type="ECO:0000313" key="7">
    <source>
        <dbReference type="Proteomes" id="UP000334019"/>
    </source>
</evidence>
<evidence type="ECO:0000256" key="3">
    <source>
        <dbReference type="ARBA" id="ARBA00035306"/>
    </source>
</evidence>
<evidence type="ECO:0000313" key="6">
    <source>
        <dbReference type="EMBL" id="QGG97121.1"/>
    </source>
</evidence>
<evidence type="ECO:0000256" key="2">
    <source>
        <dbReference type="ARBA" id="ARBA00035119"/>
    </source>
</evidence>
<evidence type="ECO:0000256" key="1">
    <source>
        <dbReference type="ARBA" id="ARBA00022801"/>
    </source>
</evidence>
<reference evidence="6 7" key="1">
    <citation type="submission" date="2019-11" db="EMBL/GenBank/DDBJ databases">
        <authorList>
            <person name="He Y."/>
        </authorList>
    </citation>
    <scope>NUCLEOTIDE SEQUENCE [LARGE SCALE GENOMIC DNA]</scope>
    <source>
        <strain evidence="6 7">SCSIO 58843</strain>
    </source>
</reference>
<keyword evidence="7" id="KW-1185">Reference proteome</keyword>
<keyword evidence="1" id="KW-0378">Hydrolase</keyword>
<evidence type="ECO:0000256" key="4">
    <source>
        <dbReference type="ARBA" id="ARBA00035393"/>
    </source>
</evidence>